<name>A0A8W8L9D7_MAGGI</name>
<dbReference type="EnsemblMetazoa" id="G26987.1">
    <property type="protein sequence ID" value="G26987.1:cds"/>
    <property type="gene ID" value="G26987"/>
</dbReference>
<accession>A0A8W8L9D7</accession>
<dbReference type="InterPro" id="IPR037524">
    <property type="entry name" value="PA14/GLEYA"/>
</dbReference>
<dbReference type="InterPro" id="IPR014756">
    <property type="entry name" value="Ig_E-set"/>
</dbReference>
<dbReference type="PANTHER" id="PTHR46769">
    <property type="entry name" value="POLYCYSTIC KIDNEY AND HEPATIC DISEASE 1 (AUTOSOMAL RECESSIVE)-LIKE 1"/>
    <property type="match status" value="1"/>
</dbReference>
<keyword evidence="4" id="KW-1185">Reference proteome</keyword>
<feature type="domain" description="PA14" evidence="2">
    <location>
        <begin position="36"/>
        <end position="191"/>
    </location>
</feature>
<evidence type="ECO:0000259" key="2">
    <source>
        <dbReference type="PROSITE" id="PS51820"/>
    </source>
</evidence>
<dbReference type="Pfam" id="PF01833">
    <property type="entry name" value="TIG"/>
    <property type="match status" value="1"/>
</dbReference>
<protein>
    <recommendedName>
        <fullName evidence="2">PA14 domain-containing protein</fullName>
    </recommendedName>
</protein>
<keyword evidence="1" id="KW-0732">Signal</keyword>
<dbReference type="Proteomes" id="UP000005408">
    <property type="component" value="Unassembled WGS sequence"/>
</dbReference>
<organism evidence="3 4">
    <name type="scientific">Magallana gigas</name>
    <name type="common">Pacific oyster</name>
    <name type="synonym">Crassostrea gigas</name>
    <dbReference type="NCBI Taxonomy" id="29159"/>
    <lineage>
        <taxon>Eukaryota</taxon>
        <taxon>Metazoa</taxon>
        <taxon>Spiralia</taxon>
        <taxon>Lophotrochozoa</taxon>
        <taxon>Mollusca</taxon>
        <taxon>Bivalvia</taxon>
        <taxon>Autobranchia</taxon>
        <taxon>Pteriomorphia</taxon>
        <taxon>Ostreida</taxon>
        <taxon>Ostreoidea</taxon>
        <taxon>Ostreidae</taxon>
        <taxon>Magallana</taxon>
    </lineage>
</organism>
<dbReference type="Gene3D" id="2.60.40.10">
    <property type="entry name" value="Immunoglobulins"/>
    <property type="match status" value="1"/>
</dbReference>
<dbReference type="CDD" id="cd00603">
    <property type="entry name" value="IPT_PCSR"/>
    <property type="match status" value="1"/>
</dbReference>
<sequence>MIDKSDSEECKVTSVTSTEIQCTSPPQPAELPTHFCGNRGLLLEVWTSGTKLYTELADIETLKSSDTGYSEQLIGQSSFSHPETNYVSRTRGSFIAPYSGEYLFMIKSADASSLRLSTDGDPANKVEIAKCESTCPEYGSSPSQTSGRVVLTESQKYYMEVLHSYGSSGSPLVQVAARYFDTELTNQSTGIVNMEHQLVKVTSTVVREVQKVKIEVVPIVGSQRNEFQIIEVTELSGGTSDATYRLGLYGVYTEPFTSTSTSTDFRRAFENLPWYINGVDTVGVQITHSTSAEVKVTIEIQFFTSRGDIPTLEFLQADGSQGEKLYIQIREMVKGIPSPYTFAMQMEGIISPLITPSDDVNALIRKIDEMFTTRCPKFLGQTGFFHQSFETNEGNSGGEWMNDREAFCGRGLVKNPTYLYLDNGGFNLQGTVNTICFGYHGAIQDTLTFKYTYMDETMTLIENNYKSFTISIGEESDEWKYTCFDILSALSSFTSNGQSFKIQYIELSRAGDVFVDEVYIGQGPSTLDQENVNLLRMKPVMPNGHRIHYTQGADTTVPPVYSVDITFFPLECGHDFPLLSVVPEQTNALKVEVERLSAASPPVTGTFTLTFEGQESVAISPSVTGEELKEILMTSVPNMGEVYTYRHGSCANFDLSIAFLSRPGDLETIQFSSQLSGNEVSMTVETVADGSLTLDPIQGDMLCSYSSSPQVIVFVNDIPARCSASSLSTGCSFNWIPTSTPIINSCSTTGSDIVITGSGLSANVEDITVKIKSADCTVIAASETEITCTPSPQTPPGNRNINVYIAGKGKASLADGASCRYFSVSKKIKV</sequence>
<dbReference type="InterPro" id="IPR002909">
    <property type="entry name" value="IPT_dom"/>
</dbReference>
<dbReference type="AlphaFoldDB" id="A0A8W8L9D7"/>
<proteinExistence type="predicted"/>
<dbReference type="PANTHER" id="PTHR46769:SF2">
    <property type="entry name" value="FIBROCYSTIN-L ISOFORM 2 PRECURSOR-RELATED"/>
    <property type="match status" value="1"/>
</dbReference>
<reference evidence="3" key="1">
    <citation type="submission" date="2022-08" db="UniProtKB">
        <authorList>
            <consortium name="EnsemblMetazoa"/>
        </authorList>
    </citation>
    <scope>IDENTIFICATION</scope>
    <source>
        <strain evidence="3">05x7-T-G4-1.051#20</strain>
    </source>
</reference>
<dbReference type="PROSITE" id="PS51820">
    <property type="entry name" value="PA14"/>
    <property type="match status" value="1"/>
</dbReference>
<dbReference type="InterPro" id="IPR013783">
    <property type="entry name" value="Ig-like_fold"/>
</dbReference>
<evidence type="ECO:0000313" key="3">
    <source>
        <dbReference type="EnsemblMetazoa" id="G26987.1:cds"/>
    </source>
</evidence>
<evidence type="ECO:0000256" key="1">
    <source>
        <dbReference type="ARBA" id="ARBA00022729"/>
    </source>
</evidence>
<dbReference type="SUPFAM" id="SSF81296">
    <property type="entry name" value="E set domains"/>
    <property type="match status" value="1"/>
</dbReference>
<evidence type="ECO:0000313" key="4">
    <source>
        <dbReference type="Proteomes" id="UP000005408"/>
    </source>
</evidence>
<dbReference type="InterPro" id="IPR052387">
    <property type="entry name" value="Fibrocystin"/>
</dbReference>